<dbReference type="InterPro" id="IPR036259">
    <property type="entry name" value="MFS_trans_sf"/>
</dbReference>
<reference evidence="1 2" key="1">
    <citation type="submission" date="2020-08" db="EMBL/GenBank/DDBJ databases">
        <title>Genome sequence of Rhodobacteraceae bacterium Lw-13e.</title>
        <authorList>
            <person name="Poehlein A."/>
            <person name="Wolter L."/>
            <person name="Daniel R."/>
            <person name="Brinkhoff T."/>
        </authorList>
    </citation>
    <scope>NUCLEOTIDE SEQUENCE [LARGE SCALE GENOMIC DNA]</scope>
    <source>
        <strain evidence="1 2">Lw-13e</strain>
    </source>
</reference>
<dbReference type="KEGG" id="palw:PSAL_016050"/>
<dbReference type="RefSeq" id="WP_119838907.1">
    <property type="nucleotide sequence ID" value="NZ_CP060436.1"/>
</dbReference>
<dbReference type="Gene3D" id="1.20.1720.10">
    <property type="entry name" value="Multidrug resistance protein D"/>
    <property type="match status" value="1"/>
</dbReference>
<dbReference type="Proteomes" id="UP000283786">
    <property type="component" value="Chromosome"/>
</dbReference>
<evidence type="ECO:0000313" key="1">
    <source>
        <dbReference type="EMBL" id="QPM90367.1"/>
    </source>
</evidence>
<gene>
    <name evidence="1" type="primary">ydhC</name>
    <name evidence="1" type="ORF">PSAL_016050</name>
</gene>
<dbReference type="EMBL" id="CP060436">
    <property type="protein sequence ID" value="QPM90367.1"/>
    <property type="molecule type" value="Genomic_DNA"/>
</dbReference>
<name>A0A418SHJ3_9RHOB</name>
<dbReference type="AlphaFoldDB" id="A0A418SHJ3"/>
<protein>
    <submittedName>
        <fullName evidence="1">Inner membrane transport protein YdhC</fullName>
    </submittedName>
</protein>
<sequence length="126" mass="13131">MAFLIGICLGQLVLGPVSVRTCRKPGALMGVGLFLATSLGDLFVAGPNQLLFRRLAQGVKGVVGKVVGLALLMAPLLGSAIPVVTRRQAIFATLAGLAALVFVPMLFVMPLRANALRDAPSCQCSW</sequence>
<keyword evidence="2" id="KW-1185">Reference proteome</keyword>
<organism evidence="1 2">
    <name type="scientific">Pseudooceanicola algae</name>
    <dbReference type="NCBI Taxonomy" id="1537215"/>
    <lineage>
        <taxon>Bacteria</taxon>
        <taxon>Pseudomonadati</taxon>
        <taxon>Pseudomonadota</taxon>
        <taxon>Alphaproteobacteria</taxon>
        <taxon>Rhodobacterales</taxon>
        <taxon>Paracoccaceae</taxon>
        <taxon>Pseudooceanicola</taxon>
    </lineage>
</organism>
<dbReference type="SUPFAM" id="SSF103473">
    <property type="entry name" value="MFS general substrate transporter"/>
    <property type="match status" value="1"/>
</dbReference>
<proteinExistence type="predicted"/>
<evidence type="ECO:0000313" key="2">
    <source>
        <dbReference type="Proteomes" id="UP000283786"/>
    </source>
</evidence>
<accession>A0A418SHJ3</accession>